<dbReference type="EMBL" id="UGHK01000002">
    <property type="protein sequence ID" value="STO71903.1"/>
    <property type="molecule type" value="Genomic_DNA"/>
</dbReference>
<dbReference type="InterPro" id="IPR001387">
    <property type="entry name" value="Cro/C1-type_HTH"/>
</dbReference>
<evidence type="ECO:0000259" key="1">
    <source>
        <dbReference type="PROSITE" id="PS50943"/>
    </source>
</evidence>
<feature type="domain" description="HTH cro/C1-type" evidence="1">
    <location>
        <begin position="5"/>
        <end position="60"/>
    </location>
</feature>
<dbReference type="InterPro" id="IPR052026">
    <property type="entry name" value="ExeA_AAA_ATPase_DNA-bind"/>
</dbReference>
<dbReference type="RefSeq" id="WP_017805659.1">
    <property type="nucleotide sequence ID" value="NZ_RQXP01000007.1"/>
</dbReference>
<evidence type="ECO:0000313" key="3">
    <source>
        <dbReference type="EMBL" id="STO72623.1"/>
    </source>
</evidence>
<dbReference type="PANTHER" id="PTHR35894:SF5">
    <property type="entry name" value="MU-LIKE PROPHAGE FLUMU DNA TRANSPOSITION PROTEIN B"/>
    <property type="match status" value="1"/>
</dbReference>
<sequence>MKEQLQRYMQTHGLTQGQIAKAIGKSITTVSQYLKGNYNGKTDEIDDAVARLLQREKDKVVERRFNSEFVETYAAQRCLDAIYTAHAEGEIVVIVGAAGLGKTQALKHYVSQNPETLFIEVNPSFNPKVLLKKLCRQAGLSENGVNYELFDRITEKLGEGRLIVVDEAELLNTKCLEYLRRIHDLTGCGLVMAGMPKLIVNLKGVYGDLAQLYSRSGVLCDLQNALEKEDIDMLAEQGLGTGEFNDLLYKVSKGNARRLNKLMRGVIRVAEMHGKPISEALINRYAEMLIN</sequence>
<dbReference type="GO" id="GO:0003677">
    <property type="term" value="F:DNA binding"/>
    <property type="evidence" value="ECO:0007669"/>
    <property type="project" value="InterPro"/>
</dbReference>
<dbReference type="PANTHER" id="PTHR35894">
    <property type="entry name" value="GENERAL SECRETION PATHWAY PROTEIN A-RELATED"/>
    <property type="match status" value="1"/>
</dbReference>
<dbReference type="PROSITE" id="PS50943">
    <property type="entry name" value="HTH_CROC1"/>
    <property type="match status" value="1"/>
</dbReference>
<dbReference type="InterPro" id="IPR049945">
    <property type="entry name" value="AAA_22"/>
</dbReference>
<evidence type="ECO:0000313" key="2">
    <source>
        <dbReference type="EMBL" id="STO71903.1"/>
    </source>
</evidence>
<dbReference type="Pfam" id="PF01381">
    <property type="entry name" value="HTH_3"/>
    <property type="match status" value="1"/>
</dbReference>
<evidence type="ECO:0000313" key="4">
    <source>
        <dbReference type="Proteomes" id="UP000254465"/>
    </source>
</evidence>
<dbReference type="Gene3D" id="3.40.50.300">
    <property type="entry name" value="P-loop containing nucleotide triphosphate hydrolases"/>
    <property type="match status" value="1"/>
</dbReference>
<dbReference type="SUPFAM" id="SSF47413">
    <property type="entry name" value="lambda repressor-like DNA-binding domains"/>
    <property type="match status" value="1"/>
</dbReference>
<name>A0A377IBL3_AVIPA</name>
<organism evidence="3 4">
    <name type="scientific">Avibacterium paragallinarum</name>
    <name type="common">Haemophilus gallinarum</name>
    <dbReference type="NCBI Taxonomy" id="728"/>
    <lineage>
        <taxon>Bacteria</taxon>
        <taxon>Pseudomonadati</taxon>
        <taxon>Pseudomonadota</taxon>
        <taxon>Gammaproteobacteria</taxon>
        <taxon>Pasteurellales</taxon>
        <taxon>Pasteurellaceae</taxon>
        <taxon>Avibacterium</taxon>
    </lineage>
</organism>
<dbReference type="CDD" id="cd00093">
    <property type="entry name" value="HTH_XRE"/>
    <property type="match status" value="1"/>
</dbReference>
<dbReference type="SMART" id="SM00530">
    <property type="entry name" value="HTH_XRE"/>
    <property type="match status" value="1"/>
</dbReference>
<reference evidence="3 4" key="1">
    <citation type="submission" date="2018-06" db="EMBL/GenBank/DDBJ databases">
        <authorList>
            <consortium name="Pathogen Informatics"/>
            <person name="Doyle S."/>
        </authorList>
    </citation>
    <scope>NUCLEOTIDE SEQUENCE [LARGE SCALE GENOMIC DNA]</scope>
    <source>
        <strain evidence="3 4">NCTC11296</strain>
    </source>
</reference>
<dbReference type="SUPFAM" id="SSF52540">
    <property type="entry name" value="P-loop containing nucleoside triphosphate hydrolases"/>
    <property type="match status" value="1"/>
</dbReference>
<dbReference type="GO" id="GO:0016887">
    <property type="term" value="F:ATP hydrolysis activity"/>
    <property type="evidence" value="ECO:0007669"/>
    <property type="project" value="InterPro"/>
</dbReference>
<proteinExistence type="predicted"/>
<dbReference type="InterPro" id="IPR027417">
    <property type="entry name" value="P-loop_NTPase"/>
</dbReference>
<dbReference type="Pfam" id="PF13401">
    <property type="entry name" value="AAA_22"/>
    <property type="match status" value="1"/>
</dbReference>
<dbReference type="EMBL" id="UGHK01000002">
    <property type="protein sequence ID" value="STO72623.1"/>
    <property type="molecule type" value="Genomic_DNA"/>
</dbReference>
<dbReference type="InterPro" id="IPR010982">
    <property type="entry name" value="Lambda_DNA-bd_dom_sf"/>
</dbReference>
<dbReference type="AlphaFoldDB" id="A0A377IBL3"/>
<gene>
    <name evidence="2" type="ORF">NCTC11296_01819</name>
    <name evidence="3" type="ORF">NCTC11296_02556</name>
</gene>
<dbReference type="Gene3D" id="1.10.260.40">
    <property type="entry name" value="lambda repressor-like DNA-binding domains"/>
    <property type="match status" value="1"/>
</dbReference>
<dbReference type="Proteomes" id="UP000254465">
    <property type="component" value="Unassembled WGS sequence"/>
</dbReference>
<protein>
    <submittedName>
        <fullName evidence="3">Helix-turn-helix domain-containing protein</fullName>
    </submittedName>
</protein>
<accession>A0A377IBL3</accession>